<proteinExistence type="predicted"/>
<protein>
    <submittedName>
        <fullName evidence="1">Unannotated protein</fullName>
    </submittedName>
</protein>
<accession>A0A6J7VWH0</accession>
<dbReference type="EMBL" id="CAFBRW010000040">
    <property type="protein sequence ID" value="CAB5113689.1"/>
    <property type="molecule type" value="Genomic_DNA"/>
</dbReference>
<evidence type="ECO:0000313" key="1">
    <source>
        <dbReference type="EMBL" id="CAB5113689.1"/>
    </source>
</evidence>
<sequence length="140" mass="14852">MTTSENFAANSGSSKGRFRGVPDVVDATNSSFTIRSSSDWKDITTIRAPTLSSCIAIGSARETAPNSSFVSIRSAWNVLFAGLPPVRLVAAGIASFTSAANSVVELRGALLRAFTIDSTMRVANFSSPYVRKIRTSWPGS</sequence>
<reference evidence="1" key="1">
    <citation type="submission" date="2020-05" db="EMBL/GenBank/DDBJ databases">
        <authorList>
            <person name="Chiriac C."/>
            <person name="Salcher M."/>
            <person name="Ghai R."/>
            <person name="Kavagutti S V."/>
        </authorList>
    </citation>
    <scope>NUCLEOTIDE SEQUENCE</scope>
</reference>
<dbReference type="AlphaFoldDB" id="A0A6J7VWH0"/>
<gene>
    <name evidence="1" type="ORF">UFOPK4424_00312</name>
</gene>
<name>A0A6J7VWH0_9ZZZZ</name>
<organism evidence="1">
    <name type="scientific">freshwater metagenome</name>
    <dbReference type="NCBI Taxonomy" id="449393"/>
    <lineage>
        <taxon>unclassified sequences</taxon>
        <taxon>metagenomes</taxon>
        <taxon>ecological metagenomes</taxon>
    </lineage>
</organism>